<accession>A0ABD1UJ19</accession>
<feature type="region of interest" description="Disordered" evidence="1">
    <location>
        <begin position="71"/>
        <end position="101"/>
    </location>
</feature>
<evidence type="ECO:0000256" key="1">
    <source>
        <dbReference type="SAM" id="MobiDB-lite"/>
    </source>
</evidence>
<evidence type="ECO:0000313" key="2">
    <source>
        <dbReference type="EMBL" id="KAL2524946.1"/>
    </source>
</evidence>
<dbReference type="EMBL" id="JBFOLK010000003">
    <property type="protein sequence ID" value="KAL2524946.1"/>
    <property type="molecule type" value="Genomic_DNA"/>
</dbReference>
<organism evidence="2 3">
    <name type="scientific">Abeliophyllum distichum</name>
    <dbReference type="NCBI Taxonomy" id="126358"/>
    <lineage>
        <taxon>Eukaryota</taxon>
        <taxon>Viridiplantae</taxon>
        <taxon>Streptophyta</taxon>
        <taxon>Embryophyta</taxon>
        <taxon>Tracheophyta</taxon>
        <taxon>Spermatophyta</taxon>
        <taxon>Magnoliopsida</taxon>
        <taxon>eudicotyledons</taxon>
        <taxon>Gunneridae</taxon>
        <taxon>Pentapetalae</taxon>
        <taxon>asterids</taxon>
        <taxon>lamiids</taxon>
        <taxon>Lamiales</taxon>
        <taxon>Oleaceae</taxon>
        <taxon>Forsythieae</taxon>
        <taxon>Abeliophyllum</taxon>
    </lineage>
</organism>
<proteinExistence type="predicted"/>
<dbReference type="AlphaFoldDB" id="A0ABD1UJ19"/>
<feature type="compositionally biased region" description="Polar residues" evidence="1">
    <location>
        <begin position="71"/>
        <end position="80"/>
    </location>
</feature>
<comment type="caution">
    <text evidence="2">The sequence shown here is derived from an EMBL/GenBank/DDBJ whole genome shotgun (WGS) entry which is preliminary data.</text>
</comment>
<reference evidence="3" key="1">
    <citation type="submission" date="2024-07" db="EMBL/GenBank/DDBJ databases">
        <title>Two chromosome-level genome assemblies of Korean endemic species Abeliophyllum distichum and Forsythia ovata (Oleaceae).</title>
        <authorList>
            <person name="Jang H."/>
        </authorList>
    </citation>
    <scope>NUCLEOTIDE SEQUENCE [LARGE SCALE GENOMIC DNA]</scope>
</reference>
<name>A0ABD1UJ19_9LAMI</name>
<dbReference type="Proteomes" id="UP001604336">
    <property type="component" value="Unassembled WGS sequence"/>
</dbReference>
<evidence type="ECO:0000313" key="3">
    <source>
        <dbReference type="Proteomes" id="UP001604336"/>
    </source>
</evidence>
<feature type="compositionally biased region" description="Basic and acidic residues" evidence="1">
    <location>
        <begin position="81"/>
        <end position="93"/>
    </location>
</feature>
<protein>
    <submittedName>
        <fullName evidence="2">Uncharacterized protein</fullName>
    </submittedName>
</protein>
<keyword evidence="3" id="KW-1185">Reference proteome</keyword>
<sequence length="101" mass="11335">MPKLAYHMAIPMCQSGWKRGLEKSLMGRHGLLAHKAAMLVDVASLTDARSTYLLGEFENLTLRVQEIDIQGNNGIPNYSSKSRESQHYIEDPKCGSGQRMR</sequence>
<gene>
    <name evidence="2" type="ORF">Adt_10000</name>
</gene>